<feature type="transmembrane region" description="Helical" evidence="7">
    <location>
        <begin position="179"/>
        <end position="196"/>
    </location>
</feature>
<feature type="transmembrane region" description="Helical" evidence="7">
    <location>
        <begin position="36"/>
        <end position="57"/>
    </location>
</feature>
<dbReference type="PANTHER" id="PTHR43840">
    <property type="entry name" value="MITOCHONDRIAL METAL TRANSPORTER 1-RELATED"/>
    <property type="match status" value="1"/>
</dbReference>
<evidence type="ECO:0000256" key="1">
    <source>
        <dbReference type="ARBA" id="ARBA00004141"/>
    </source>
</evidence>
<dbReference type="EMBL" id="CP015583">
    <property type="protein sequence ID" value="APT56432.1"/>
    <property type="molecule type" value="Genomic_DNA"/>
</dbReference>
<organism evidence="10 12">
    <name type="scientific">Roseomonas gilardii</name>
    <dbReference type="NCBI Taxonomy" id="257708"/>
    <lineage>
        <taxon>Bacteria</taxon>
        <taxon>Pseudomonadati</taxon>
        <taxon>Pseudomonadota</taxon>
        <taxon>Alphaproteobacteria</taxon>
        <taxon>Acetobacterales</taxon>
        <taxon>Roseomonadaceae</taxon>
        <taxon>Roseomonas</taxon>
    </lineage>
</organism>
<dbReference type="PANTHER" id="PTHR43840:SF15">
    <property type="entry name" value="MITOCHONDRIAL METAL TRANSPORTER 1-RELATED"/>
    <property type="match status" value="1"/>
</dbReference>
<dbReference type="GO" id="GO:0005886">
    <property type="term" value="C:plasma membrane"/>
    <property type="evidence" value="ECO:0007669"/>
    <property type="project" value="TreeGrafter"/>
</dbReference>
<comment type="subcellular location">
    <subcellularLocation>
        <location evidence="1">Membrane</location>
        <topology evidence="1">Multi-pass membrane protein</topology>
    </subcellularLocation>
</comment>
<dbReference type="SUPFAM" id="SSF161111">
    <property type="entry name" value="Cation efflux protein transmembrane domain-like"/>
    <property type="match status" value="1"/>
</dbReference>
<dbReference type="InterPro" id="IPR036837">
    <property type="entry name" value="Cation_efflux_CTD_sf"/>
</dbReference>
<evidence type="ECO:0000313" key="13">
    <source>
        <dbReference type="Proteomes" id="UP001258945"/>
    </source>
</evidence>
<keyword evidence="4 7" id="KW-0812">Transmembrane</keyword>
<accession>A0A1L7ACC6</accession>
<keyword evidence="5 7" id="KW-1133">Transmembrane helix</keyword>
<dbReference type="InterPro" id="IPR002524">
    <property type="entry name" value="Cation_efflux"/>
</dbReference>
<dbReference type="AlphaFoldDB" id="A0A1L7ACC6"/>
<feature type="domain" description="Cation efflux protein cytoplasmic" evidence="9">
    <location>
        <begin position="209"/>
        <end position="285"/>
    </location>
</feature>
<evidence type="ECO:0000256" key="2">
    <source>
        <dbReference type="ARBA" id="ARBA00008114"/>
    </source>
</evidence>
<keyword evidence="13" id="KW-1185">Reference proteome</keyword>
<dbReference type="KEGG" id="rgi:RGI145_04255"/>
<dbReference type="Proteomes" id="UP000185494">
    <property type="component" value="Chromosome 1"/>
</dbReference>
<dbReference type="InterPro" id="IPR027470">
    <property type="entry name" value="Cation_efflux_CTD"/>
</dbReference>
<dbReference type="InterPro" id="IPR027469">
    <property type="entry name" value="Cation_efflux_TMD_sf"/>
</dbReference>
<dbReference type="InterPro" id="IPR050291">
    <property type="entry name" value="CDF_Transporter"/>
</dbReference>
<evidence type="ECO:0000256" key="3">
    <source>
        <dbReference type="ARBA" id="ARBA00022448"/>
    </source>
</evidence>
<dbReference type="Proteomes" id="UP001258945">
    <property type="component" value="Unassembled WGS sequence"/>
</dbReference>
<feature type="transmembrane region" description="Helical" evidence="7">
    <location>
        <begin position="12"/>
        <end position="30"/>
    </location>
</feature>
<dbReference type="GO" id="GO:0015341">
    <property type="term" value="F:zinc efflux antiporter activity"/>
    <property type="evidence" value="ECO:0007669"/>
    <property type="project" value="TreeGrafter"/>
</dbReference>
<dbReference type="EMBL" id="JAVVDO010000024">
    <property type="protein sequence ID" value="MDT8332243.1"/>
    <property type="molecule type" value="Genomic_DNA"/>
</dbReference>
<feature type="domain" description="Cation efflux protein transmembrane" evidence="8">
    <location>
        <begin position="11"/>
        <end position="204"/>
    </location>
</feature>
<evidence type="ECO:0000313" key="11">
    <source>
        <dbReference type="EMBL" id="MDT8332243.1"/>
    </source>
</evidence>
<dbReference type="Pfam" id="PF16916">
    <property type="entry name" value="ZT_dimer"/>
    <property type="match status" value="1"/>
</dbReference>
<dbReference type="eggNOG" id="COG0053">
    <property type="taxonomic scope" value="Bacteria"/>
</dbReference>
<comment type="similarity">
    <text evidence="2">Belongs to the cation diffusion facilitator (CDF) transporter (TC 2.A.4) family.</text>
</comment>
<gene>
    <name evidence="10" type="ORF">RGI145_04255</name>
    <name evidence="11" type="ORF">RQ831_14370</name>
</gene>
<name>A0A1L7ACC6_9PROT</name>
<dbReference type="STRING" id="257708.RGI145_04255"/>
<keyword evidence="6 7" id="KW-0472">Membrane</keyword>
<dbReference type="RefSeq" id="WP_075797377.1">
    <property type="nucleotide sequence ID" value="NZ_CP015583.1"/>
</dbReference>
<reference evidence="11" key="3">
    <citation type="submission" date="2023-09" db="EMBL/GenBank/DDBJ databases">
        <authorList>
            <person name="Schober I."/>
            <person name="Bunk B."/>
        </authorList>
    </citation>
    <scope>NUCLEOTIDE SEQUENCE</scope>
    <source>
        <strain evidence="11">DSM 103800</strain>
    </source>
</reference>
<feature type="transmembrane region" description="Helical" evidence="7">
    <location>
        <begin position="112"/>
        <end position="131"/>
    </location>
</feature>
<evidence type="ECO:0000313" key="12">
    <source>
        <dbReference type="Proteomes" id="UP000185494"/>
    </source>
</evidence>
<dbReference type="GO" id="GO:0006882">
    <property type="term" value="P:intracellular zinc ion homeostasis"/>
    <property type="evidence" value="ECO:0007669"/>
    <property type="project" value="TreeGrafter"/>
</dbReference>
<dbReference type="GO" id="GO:0015086">
    <property type="term" value="F:cadmium ion transmembrane transporter activity"/>
    <property type="evidence" value="ECO:0007669"/>
    <property type="project" value="TreeGrafter"/>
</dbReference>
<feature type="transmembrane region" description="Helical" evidence="7">
    <location>
        <begin position="77"/>
        <end position="100"/>
    </location>
</feature>
<evidence type="ECO:0000259" key="9">
    <source>
        <dbReference type="Pfam" id="PF16916"/>
    </source>
</evidence>
<dbReference type="GO" id="GO:0015093">
    <property type="term" value="F:ferrous iron transmembrane transporter activity"/>
    <property type="evidence" value="ECO:0007669"/>
    <property type="project" value="TreeGrafter"/>
</dbReference>
<evidence type="ECO:0000313" key="10">
    <source>
        <dbReference type="EMBL" id="APT56432.1"/>
    </source>
</evidence>
<keyword evidence="3" id="KW-0813">Transport</keyword>
<reference evidence="10 12" key="1">
    <citation type="submission" date="2016-05" db="EMBL/GenBank/DDBJ databases">
        <title>Complete Genome and Methylome Analysis of Psychrotrophic Bacterial Isolates from Antarctic Lake Untersee.</title>
        <authorList>
            <person name="Fomenkov A."/>
            <person name="Akimov V.N."/>
            <person name="Vasilyeva L.V."/>
            <person name="Andersen D."/>
            <person name="Vincze T."/>
            <person name="Roberts R.J."/>
        </authorList>
    </citation>
    <scope>NUCLEOTIDE SEQUENCE [LARGE SCALE GENOMIC DNA]</scope>
    <source>
        <strain evidence="10 12">U14-5</strain>
    </source>
</reference>
<dbReference type="SUPFAM" id="SSF160240">
    <property type="entry name" value="Cation efflux protein cytoplasmic domain-like"/>
    <property type="match status" value="1"/>
</dbReference>
<sequence length="297" mass="31540">MSLSLTERTAWTSLAVGLFVLSLKGTAWWLTGSTAFFAEMLETVVNVAAASAALMAVRYSAMPADDNHPYGHAKAEYFSAVLEGALIVVAATLILQEVWAAWQNPRAPDQPVIGLVLSSAAAAVNVVWATILRRRGKRLGSPALVADSHYLMADVVTSVGVVIGVFLVTVTGLLWLDPLMAGVTAVMILFSGLRLLRESVGGLMDEAAPPELVAQIREHVSANATGALEAHDLRTRRAGRFTFIDFHLVVPGGMSVDEAHGICDRIEGTLKQELGSVVISIHVEPDGKAKHSGVVVL</sequence>
<evidence type="ECO:0000256" key="6">
    <source>
        <dbReference type="ARBA" id="ARBA00023136"/>
    </source>
</evidence>
<feature type="transmembrane region" description="Helical" evidence="7">
    <location>
        <begin position="151"/>
        <end position="173"/>
    </location>
</feature>
<evidence type="ECO:0000256" key="7">
    <source>
        <dbReference type="SAM" id="Phobius"/>
    </source>
</evidence>
<reference evidence="11 13" key="2">
    <citation type="journal article" date="2019" name="Microb. Pathog.">
        <title>Comparison of VITEK 2, MALDI-TOF MS, 16S rRNA gene sequencing, and whole-genome sequencing for identification of Roseomonas mucosa.</title>
        <authorList>
            <person name="Rudolph W.W."/>
            <person name="Gunzer F."/>
            <person name="Trauth M."/>
            <person name="Bunk B."/>
            <person name="Bigge R."/>
            <person name="Schrottner P."/>
        </authorList>
    </citation>
    <scope>NUCLEOTIDE SEQUENCE [LARGE SCALE GENOMIC DNA]</scope>
    <source>
        <strain evidence="11 13">DSM 103800</strain>
    </source>
</reference>
<evidence type="ECO:0000259" key="8">
    <source>
        <dbReference type="Pfam" id="PF01545"/>
    </source>
</evidence>
<dbReference type="Pfam" id="PF01545">
    <property type="entry name" value="Cation_efflux"/>
    <property type="match status" value="1"/>
</dbReference>
<evidence type="ECO:0000256" key="4">
    <source>
        <dbReference type="ARBA" id="ARBA00022692"/>
    </source>
</evidence>
<dbReference type="Gene3D" id="3.30.70.1350">
    <property type="entry name" value="Cation efflux protein, cytoplasmic domain"/>
    <property type="match status" value="1"/>
</dbReference>
<evidence type="ECO:0000256" key="5">
    <source>
        <dbReference type="ARBA" id="ARBA00022989"/>
    </source>
</evidence>
<dbReference type="InterPro" id="IPR058533">
    <property type="entry name" value="Cation_efflux_TM"/>
</dbReference>
<protein>
    <submittedName>
        <fullName evidence="10">Cadmium transporter</fullName>
    </submittedName>
    <submittedName>
        <fullName evidence="11">Cation diffusion facilitator family transporter</fullName>
    </submittedName>
</protein>
<dbReference type="NCBIfam" id="TIGR01297">
    <property type="entry name" value="CDF"/>
    <property type="match status" value="1"/>
</dbReference>
<proteinExistence type="inferred from homology"/>
<dbReference type="Gene3D" id="1.20.1510.10">
    <property type="entry name" value="Cation efflux protein transmembrane domain"/>
    <property type="match status" value="1"/>
</dbReference>